<keyword evidence="2" id="KW-1185">Reference proteome</keyword>
<evidence type="ECO:0000313" key="2">
    <source>
        <dbReference type="Proteomes" id="UP000823775"/>
    </source>
</evidence>
<name>A0ABS8WPE7_DATST</name>
<dbReference type="Proteomes" id="UP000823775">
    <property type="component" value="Unassembled WGS sequence"/>
</dbReference>
<evidence type="ECO:0000313" key="1">
    <source>
        <dbReference type="EMBL" id="MCE3051049.1"/>
    </source>
</evidence>
<sequence>MLDLSSNAFIAELPTSLFQNLKAMRRLDQTMKAPGNDGLALVSSFGRLWEVTGLPSTNNTTFVPDEESDSTFLSELSWKVVLMGYEEEEIMVSRQVPGPTIFNSKTLRHAMTGEM</sequence>
<protein>
    <submittedName>
        <fullName evidence="1">Uncharacterized protein</fullName>
    </submittedName>
</protein>
<comment type="caution">
    <text evidence="1">The sequence shown here is derived from an EMBL/GenBank/DDBJ whole genome shotgun (WGS) entry which is preliminary data.</text>
</comment>
<gene>
    <name evidence="1" type="ORF">HAX54_048808</name>
</gene>
<proteinExistence type="predicted"/>
<dbReference type="EMBL" id="JACEIK010008126">
    <property type="protein sequence ID" value="MCE3051049.1"/>
    <property type="molecule type" value="Genomic_DNA"/>
</dbReference>
<reference evidence="1 2" key="1">
    <citation type="journal article" date="2021" name="BMC Genomics">
        <title>Datura genome reveals duplications of psychoactive alkaloid biosynthetic genes and high mutation rate following tissue culture.</title>
        <authorList>
            <person name="Rajewski A."/>
            <person name="Carter-House D."/>
            <person name="Stajich J."/>
            <person name="Litt A."/>
        </authorList>
    </citation>
    <scope>NUCLEOTIDE SEQUENCE [LARGE SCALE GENOMIC DNA]</scope>
    <source>
        <strain evidence="1">AR-01</strain>
    </source>
</reference>
<accession>A0ABS8WPE7</accession>
<organism evidence="1 2">
    <name type="scientific">Datura stramonium</name>
    <name type="common">Jimsonweed</name>
    <name type="synonym">Common thornapple</name>
    <dbReference type="NCBI Taxonomy" id="4076"/>
    <lineage>
        <taxon>Eukaryota</taxon>
        <taxon>Viridiplantae</taxon>
        <taxon>Streptophyta</taxon>
        <taxon>Embryophyta</taxon>
        <taxon>Tracheophyta</taxon>
        <taxon>Spermatophyta</taxon>
        <taxon>Magnoliopsida</taxon>
        <taxon>eudicotyledons</taxon>
        <taxon>Gunneridae</taxon>
        <taxon>Pentapetalae</taxon>
        <taxon>asterids</taxon>
        <taxon>lamiids</taxon>
        <taxon>Solanales</taxon>
        <taxon>Solanaceae</taxon>
        <taxon>Solanoideae</taxon>
        <taxon>Datureae</taxon>
        <taxon>Datura</taxon>
    </lineage>
</organism>